<reference evidence="9 10" key="1">
    <citation type="journal article" date="2010" name="Stand. Genomic Sci.">
        <title>Complete genome sequence of Denitrovibrio acetiphilus type strain (N2460).</title>
        <authorList>
            <person name="Kiss H."/>
            <person name="Lang E."/>
            <person name="Lapidus A."/>
            <person name="Copeland A."/>
            <person name="Nolan M."/>
            <person name="Glavina Del Rio T."/>
            <person name="Chen F."/>
            <person name="Lucas S."/>
            <person name="Tice H."/>
            <person name="Cheng J.F."/>
            <person name="Han C."/>
            <person name="Goodwin L."/>
            <person name="Pitluck S."/>
            <person name="Liolios K."/>
            <person name="Pati A."/>
            <person name="Ivanova N."/>
            <person name="Mavromatis K."/>
            <person name="Chen A."/>
            <person name="Palaniappan K."/>
            <person name="Land M."/>
            <person name="Hauser L."/>
            <person name="Chang Y.J."/>
            <person name="Jeffries C.D."/>
            <person name="Detter J.C."/>
            <person name="Brettin T."/>
            <person name="Spring S."/>
            <person name="Rohde M."/>
            <person name="Goker M."/>
            <person name="Woyke T."/>
            <person name="Bristow J."/>
            <person name="Eisen J.A."/>
            <person name="Markowitz V."/>
            <person name="Hugenholtz P."/>
            <person name="Kyrpides N.C."/>
            <person name="Klenk H.P."/>
        </authorList>
    </citation>
    <scope>NUCLEOTIDE SEQUENCE [LARGE SCALE GENOMIC DNA]</scope>
    <source>
        <strain evidence="10">DSM 12809 / NBRC 114555 / N2460</strain>
    </source>
</reference>
<keyword evidence="4" id="KW-1278">Translocase</keyword>
<evidence type="ECO:0000313" key="10">
    <source>
        <dbReference type="Proteomes" id="UP000002012"/>
    </source>
</evidence>
<evidence type="ECO:0000256" key="7">
    <source>
        <dbReference type="PIRNR" id="PIRNR015658"/>
    </source>
</evidence>
<sequence length="374" mass="39436">MEIILQFLRNGAFGNFTLGNLLMLVVGCIFLYLAIKKDYEPLLLVPIGFGVLVGNIPYSAGMNIGVYEVGSVFSILYQGVSQGFYPPLIFMGIGAMTDFSCMLSNPRLIILGAAAQFGIFITFLGSLYLGFSIEHAAAIGIIGGADGPTAIFLSSKLAPDYLGAIAIAAYSYMALVPVIQPPIIKLLTTKKERLIRMKPSKPVSKRLRIMFPIVAFLLTTMIAPGAITLLGMLFFGNLLKECGVTERLANTARAALIDIVTILLGFTVGLSTDATRFLTPDSIKIFALGAGSFCVATASGILVAKLMNILSKNPINPIIGAAGVSAVPDSARVCQVVGAKEDPNNFLIMHAMAPNVAGVIGSAIAAGVFLSVFN</sequence>
<feature type="transmembrane region" description="Helical" evidence="8">
    <location>
        <begin position="255"/>
        <end position="273"/>
    </location>
</feature>
<dbReference type="PIRSF" id="PIRSF015658">
    <property type="entry name" value="MmdB_OadB"/>
    <property type="match status" value="1"/>
</dbReference>
<dbReference type="PANTHER" id="PTHR35806:SF1">
    <property type="entry name" value="OXALOACETATE DECARBOXYLASE BETA CHAIN 2"/>
    <property type="match status" value="1"/>
</dbReference>
<evidence type="ECO:0000256" key="2">
    <source>
        <dbReference type="ARBA" id="ARBA00022475"/>
    </source>
</evidence>
<dbReference type="GO" id="GO:0006814">
    <property type="term" value="P:sodium ion transport"/>
    <property type="evidence" value="ECO:0007669"/>
    <property type="project" value="UniProtKB-UniRule"/>
</dbReference>
<dbReference type="EC" id="4.1.1.112" evidence="9"/>
<evidence type="ECO:0000313" key="9">
    <source>
        <dbReference type="EMBL" id="ADD68591.1"/>
    </source>
</evidence>
<evidence type="ECO:0000256" key="1">
    <source>
        <dbReference type="ARBA" id="ARBA00004651"/>
    </source>
</evidence>
<dbReference type="PANTHER" id="PTHR35806">
    <property type="entry name" value="OXALOACETATE DECARBOXYLASE BETA CHAIN 2"/>
    <property type="match status" value="1"/>
</dbReference>
<dbReference type="InParanoid" id="D4H0S8"/>
<dbReference type="OrthoDB" id="9783838at2"/>
<gene>
    <name evidence="9" type="ordered locus">Dacet_1827</name>
</gene>
<keyword evidence="7" id="KW-0739">Sodium transport</keyword>
<evidence type="ECO:0000256" key="3">
    <source>
        <dbReference type="ARBA" id="ARBA00022692"/>
    </source>
</evidence>
<feature type="transmembrane region" description="Helical" evidence="8">
    <location>
        <begin position="209"/>
        <end position="235"/>
    </location>
</feature>
<evidence type="ECO:0000256" key="8">
    <source>
        <dbReference type="SAM" id="Phobius"/>
    </source>
</evidence>
<dbReference type="GO" id="GO:0008948">
    <property type="term" value="F:oxaloacetate decarboxylase activity"/>
    <property type="evidence" value="ECO:0007669"/>
    <property type="project" value="UniProtKB-EC"/>
</dbReference>
<evidence type="ECO:0000256" key="4">
    <source>
        <dbReference type="ARBA" id="ARBA00022967"/>
    </source>
</evidence>
<proteinExistence type="predicted"/>
<evidence type="ECO:0000256" key="5">
    <source>
        <dbReference type="ARBA" id="ARBA00022989"/>
    </source>
</evidence>
<feature type="transmembrane region" description="Helical" evidence="8">
    <location>
        <begin position="108"/>
        <end position="131"/>
    </location>
</feature>
<organism evidence="9 10">
    <name type="scientific">Denitrovibrio acetiphilus (strain DSM 12809 / NBRC 114555 / N2460)</name>
    <dbReference type="NCBI Taxonomy" id="522772"/>
    <lineage>
        <taxon>Bacteria</taxon>
        <taxon>Pseudomonadati</taxon>
        <taxon>Deferribacterota</taxon>
        <taxon>Deferribacteres</taxon>
        <taxon>Deferribacterales</taxon>
        <taxon>Geovibrionaceae</taxon>
        <taxon>Denitrovibrio</taxon>
    </lineage>
</organism>
<keyword evidence="7" id="KW-0915">Sodium</keyword>
<dbReference type="NCBIfam" id="TIGR01109">
    <property type="entry name" value="Na_pump_decarbB"/>
    <property type="match status" value="1"/>
</dbReference>
<feature type="transmembrane region" description="Helical" evidence="8">
    <location>
        <begin position="12"/>
        <end position="35"/>
    </location>
</feature>
<keyword evidence="9" id="KW-0456">Lyase</keyword>
<dbReference type="GO" id="GO:0005886">
    <property type="term" value="C:plasma membrane"/>
    <property type="evidence" value="ECO:0007669"/>
    <property type="project" value="UniProtKB-SubCell"/>
</dbReference>
<dbReference type="HOGENOM" id="CLU_036168_0_0_0"/>
<dbReference type="AlphaFoldDB" id="D4H0S8"/>
<dbReference type="RefSeq" id="WP_013011101.1">
    <property type="nucleotide sequence ID" value="NC_013943.1"/>
</dbReference>
<feature type="transmembrane region" description="Helical" evidence="8">
    <location>
        <begin position="285"/>
        <end position="304"/>
    </location>
</feature>
<keyword evidence="7" id="KW-0406">Ion transport</keyword>
<dbReference type="PaxDb" id="522772-Dacet_1827"/>
<keyword evidence="2 7" id="KW-1003">Cell membrane</keyword>
<feature type="transmembrane region" description="Helical" evidence="8">
    <location>
        <begin position="352"/>
        <end position="373"/>
    </location>
</feature>
<dbReference type="STRING" id="522772.Dacet_1827"/>
<accession>D4H0S8</accession>
<evidence type="ECO:0000256" key="6">
    <source>
        <dbReference type="ARBA" id="ARBA00023136"/>
    </source>
</evidence>
<feature type="transmembrane region" description="Helical" evidence="8">
    <location>
        <begin position="161"/>
        <end position="188"/>
    </location>
</feature>
<dbReference type="InterPro" id="IPR005661">
    <property type="entry name" value="OadB_MmdB"/>
</dbReference>
<comment type="subcellular location">
    <subcellularLocation>
        <location evidence="1">Cell membrane</location>
        <topology evidence="1">Multi-pass membrane protein</topology>
    </subcellularLocation>
</comment>
<keyword evidence="3 8" id="KW-0812">Transmembrane</keyword>
<dbReference type="Pfam" id="PF03977">
    <property type="entry name" value="OAD_beta"/>
    <property type="match status" value="1"/>
</dbReference>
<dbReference type="EMBL" id="CP001968">
    <property type="protein sequence ID" value="ADD68591.1"/>
    <property type="molecule type" value="Genomic_DNA"/>
</dbReference>
<feature type="transmembrane region" description="Helical" evidence="8">
    <location>
        <begin position="42"/>
        <end position="64"/>
    </location>
</feature>
<keyword evidence="10" id="KW-1185">Reference proteome</keyword>
<dbReference type="eggNOG" id="COG1883">
    <property type="taxonomic scope" value="Bacteria"/>
</dbReference>
<dbReference type="KEGG" id="dap:Dacet_1827"/>
<dbReference type="Proteomes" id="UP000002012">
    <property type="component" value="Chromosome"/>
</dbReference>
<keyword evidence="6 7" id="KW-0472">Membrane</keyword>
<keyword evidence="5 8" id="KW-1133">Transmembrane helix</keyword>
<keyword evidence="7" id="KW-0813">Transport</keyword>
<protein>
    <submittedName>
        <fullName evidence="9">Sodium ion-translocating decarboxylase, beta subunit</fullName>
        <ecNumber evidence="9">4.1.1.112</ecNumber>
    </submittedName>
</protein>
<name>D4H0S8_DENA2</name>